<gene>
    <name evidence="17" type="ORF">C665_18282</name>
</gene>
<keyword evidence="8" id="KW-0812">Transmembrane</keyword>
<dbReference type="CDD" id="cd06225">
    <property type="entry name" value="HAMP"/>
    <property type="match status" value="1"/>
</dbReference>
<evidence type="ECO:0000256" key="14">
    <source>
        <dbReference type="ARBA" id="ARBA00023136"/>
    </source>
</evidence>
<dbReference type="Gene3D" id="1.10.287.130">
    <property type="match status" value="1"/>
</dbReference>
<dbReference type="InterPro" id="IPR003660">
    <property type="entry name" value="HAMP_dom"/>
</dbReference>
<dbReference type="InterPro" id="IPR003594">
    <property type="entry name" value="HATPase_dom"/>
</dbReference>
<dbReference type="AlphaFoldDB" id="N6YL70"/>
<keyword evidence="7" id="KW-0808">Transferase</keyword>
<evidence type="ECO:0000256" key="1">
    <source>
        <dbReference type="ARBA" id="ARBA00000085"/>
    </source>
</evidence>
<evidence type="ECO:0000256" key="12">
    <source>
        <dbReference type="ARBA" id="ARBA00022989"/>
    </source>
</evidence>
<accession>N6YL70</accession>
<dbReference type="InterPro" id="IPR036890">
    <property type="entry name" value="HATPase_C_sf"/>
</dbReference>
<evidence type="ECO:0000256" key="9">
    <source>
        <dbReference type="ARBA" id="ARBA00022741"/>
    </source>
</evidence>
<dbReference type="Pfam" id="PF00512">
    <property type="entry name" value="HisKA"/>
    <property type="match status" value="1"/>
</dbReference>
<evidence type="ECO:0000256" key="11">
    <source>
        <dbReference type="ARBA" id="ARBA00022840"/>
    </source>
</evidence>
<dbReference type="PANTHER" id="PTHR44936">
    <property type="entry name" value="SENSOR PROTEIN CREC"/>
    <property type="match status" value="1"/>
</dbReference>
<dbReference type="Proteomes" id="UP000013042">
    <property type="component" value="Unassembled WGS sequence"/>
</dbReference>
<evidence type="ECO:0000256" key="6">
    <source>
        <dbReference type="ARBA" id="ARBA00022553"/>
    </source>
</evidence>
<evidence type="ECO:0000256" key="10">
    <source>
        <dbReference type="ARBA" id="ARBA00022777"/>
    </source>
</evidence>
<feature type="domain" description="Histidine kinase" evidence="15">
    <location>
        <begin position="77"/>
        <end position="278"/>
    </location>
</feature>
<evidence type="ECO:0000256" key="5">
    <source>
        <dbReference type="ARBA" id="ARBA00022519"/>
    </source>
</evidence>
<dbReference type="CDD" id="cd00082">
    <property type="entry name" value="HisKA"/>
    <property type="match status" value="1"/>
</dbReference>
<dbReference type="Gene3D" id="3.30.565.10">
    <property type="entry name" value="Histidine kinase-like ATPase, C-terminal domain"/>
    <property type="match status" value="1"/>
</dbReference>
<dbReference type="InterPro" id="IPR003661">
    <property type="entry name" value="HisK_dim/P_dom"/>
</dbReference>
<keyword evidence="6" id="KW-0597">Phosphoprotein</keyword>
<keyword evidence="9" id="KW-0547">Nucleotide-binding</keyword>
<proteinExistence type="predicted"/>
<keyword evidence="5" id="KW-0997">Cell inner membrane</keyword>
<dbReference type="InterPro" id="IPR004358">
    <property type="entry name" value="Sig_transdc_His_kin-like_C"/>
</dbReference>
<keyword evidence="10 17" id="KW-0418">Kinase</keyword>
<reference evidence="17 18" key="1">
    <citation type="submission" date="2012-09" db="EMBL/GenBank/DDBJ databases">
        <title>Draft Genome Sequences of 6 Strains from Genus Thauera.</title>
        <authorList>
            <person name="Liu B."/>
            <person name="Shapleigh J.P."/>
            <person name="Frostegard A.H."/>
        </authorList>
    </citation>
    <scope>NUCLEOTIDE SEQUENCE [LARGE SCALE GENOMIC DNA]</scope>
    <source>
        <strain evidence="17 18">S2</strain>
    </source>
</reference>
<dbReference type="SUPFAM" id="SSF55874">
    <property type="entry name" value="ATPase domain of HSP90 chaperone/DNA topoisomerase II/histidine kinase"/>
    <property type="match status" value="1"/>
</dbReference>
<evidence type="ECO:0000313" key="17">
    <source>
        <dbReference type="EMBL" id="ENO80749.1"/>
    </source>
</evidence>
<evidence type="ECO:0000256" key="8">
    <source>
        <dbReference type="ARBA" id="ARBA00022692"/>
    </source>
</evidence>
<dbReference type="InterPro" id="IPR005467">
    <property type="entry name" value="His_kinase_dom"/>
</dbReference>
<dbReference type="RefSeq" id="WP_004325538.1">
    <property type="nucleotide sequence ID" value="NZ_AMXD01000188.1"/>
</dbReference>
<dbReference type="SMART" id="SM00387">
    <property type="entry name" value="HATPase_c"/>
    <property type="match status" value="1"/>
</dbReference>
<dbReference type="EMBL" id="AMXD01000188">
    <property type="protein sequence ID" value="ENO80749.1"/>
    <property type="molecule type" value="Genomic_DNA"/>
</dbReference>
<dbReference type="PANTHER" id="PTHR44936:SF5">
    <property type="entry name" value="SENSOR HISTIDINE KINASE ENVZ"/>
    <property type="match status" value="1"/>
</dbReference>
<evidence type="ECO:0000259" key="16">
    <source>
        <dbReference type="PROSITE" id="PS50885"/>
    </source>
</evidence>
<keyword evidence="12" id="KW-1133">Transmembrane helix</keyword>
<dbReference type="PROSITE" id="PS50885">
    <property type="entry name" value="HAMP"/>
    <property type="match status" value="1"/>
</dbReference>
<evidence type="ECO:0000256" key="7">
    <source>
        <dbReference type="ARBA" id="ARBA00022679"/>
    </source>
</evidence>
<dbReference type="SMART" id="SM00304">
    <property type="entry name" value="HAMP"/>
    <property type="match status" value="1"/>
</dbReference>
<keyword evidence="11" id="KW-0067">ATP-binding</keyword>
<keyword evidence="4" id="KW-1003">Cell membrane</keyword>
<keyword evidence="13" id="KW-0902">Two-component regulatory system</keyword>
<sequence>GGGALLAALLGAFLIVARVSAPLRQLARAARMVGSGERPPPQPESGPQEIALVARAFNQMAGNLARMDEDRALILAGVSHDLRTPLARLRLGIEMSGAPDDEVTAMVADIGEMDRIIGQFLDFGRGDAQEPTAAIDLATLAREVTEPYRLRGVDLRLEVPESLFVQARALSIRRALANLIDNALRYAGGNAPLEVTVSIEDGQARIEVADRGPGIPESEIERMRQPFTRLEKARSNTKGAGLGLAIVDRVMRAHQGRLELSARDGGGLRAALCLPLAAPAGEQDRMRRSAHSEPDRP</sequence>
<dbReference type="EC" id="2.7.13.3" evidence="3"/>
<dbReference type="PRINTS" id="PR00344">
    <property type="entry name" value="BCTRLSENSOR"/>
</dbReference>
<evidence type="ECO:0000256" key="13">
    <source>
        <dbReference type="ARBA" id="ARBA00023012"/>
    </source>
</evidence>
<dbReference type="PROSITE" id="PS50109">
    <property type="entry name" value="HIS_KIN"/>
    <property type="match status" value="1"/>
</dbReference>
<dbReference type="InterPro" id="IPR036097">
    <property type="entry name" value="HisK_dim/P_sf"/>
</dbReference>
<protein>
    <recommendedName>
        <fullName evidence="3">histidine kinase</fullName>
        <ecNumber evidence="3">2.7.13.3</ecNumber>
    </recommendedName>
</protein>
<dbReference type="SUPFAM" id="SSF47384">
    <property type="entry name" value="Homodimeric domain of signal transducing histidine kinase"/>
    <property type="match status" value="1"/>
</dbReference>
<dbReference type="Pfam" id="PF00672">
    <property type="entry name" value="HAMP"/>
    <property type="match status" value="1"/>
</dbReference>
<feature type="domain" description="HAMP" evidence="16">
    <location>
        <begin position="17"/>
        <end position="69"/>
    </location>
</feature>
<name>N6YL70_THASP</name>
<comment type="caution">
    <text evidence="17">The sequence shown here is derived from an EMBL/GenBank/DDBJ whole genome shotgun (WGS) entry which is preliminary data.</text>
</comment>
<dbReference type="SUPFAM" id="SSF158472">
    <property type="entry name" value="HAMP domain-like"/>
    <property type="match status" value="1"/>
</dbReference>
<evidence type="ECO:0000256" key="3">
    <source>
        <dbReference type="ARBA" id="ARBA00012438"/>
    </source>
</evidence>
<organism evidence="17 18">
    <name type="scientific">Thauera aminoaromatica S2</name>
    <dbReference type="NCBI Taxonomy" id="1234381"/>
    <lineage>
        <taxon>Bacteria</taxon>
        <taxon>Pseudomonadati</taxon>
        <taxon>Pseudomonadota</taxon>
        <taxon>Betaproteobacteria</taxon>
        <taxon>Rhodocyclales</taxon>
        <taxon>Zoogloeaceae</taxon>
        <taxon>Thauera</taxon>
    </lineage>
</organism>
<comment type="subcellular location">
    <subcellularLocation>
        <location evidence="2">Cell inner membrane</location>
        <topology evidence="2">Multi-pass membrane protein</topology>
    </subcellularLocation>
</comment>
<dbReference type="GO" id="GO:0005524">
    <property type="term" value="F:ATP binding"/>
    <property type="evidence" value="ECO:0007669"/>
    <property type="project" value="UniProtKB-KW"/>
</dbReference>
<evidence type="ECO:0000313" key="18">
    <source>
        <dbReference type="Proteomes" id="UP000013042"/>
    </source>
</evidence>
<evidence type="ECO:0000256" key="4">
    <source>
        <dbReference type="ARBA" id="ARBA00022475"/>
    </source>
</evidence>
<evidence type="ECO:0000259" key="15">
    <source>
        <dbReference type="PROSITE" id="PS50109"/>
    </source>
</evidence>
<keyword evidence="14" id="KW-0472">Membrane</keyword>
<dbReference type="InterPro" id="IPR050980">
    <property type="entry name" value="2C_sensor_his_kinase"/>
</dbReference>
<dbReference type="GO" id="GO:0000155">
    <property type="term" value="F:phosphorelay sensor kinase activity"/>
    <property type="evidence" value="ECO:0007669"/>
    <property type="project" value="InterPro"/>
</dbReference>
<comment type="catalytic activity">
    <reaction evidence="1">
        <text>ATP + protein L-histidine = ADP + protein N-phospho-L-histidine.</text>
        <dbReference type="EC" id="2.7.13.3"/>
    </reaction>
</comment>
<evidence type="ECO:0000256" key="2">
    <source>
        <dbReference type="ARBA" id="ARBA00004429"/>
    </source>
</evidence>
<dbReference type="Pfam" id="PF02518">
    <property type="entry name" value="HATPase_c"/>
    <property type="match status" value="1"/>
</dbReference>
<dbReference type="SMART" id="SM00388">
    <property type="entry name" value="HisKA"/>
    <property type="match status" value="1"/>
</dbReference>
<dbReference type="GO" id="GO:0005886">
    <property type="term" value="C:plasma membrane"/>
    <property type="evidence" value="ECO:0007669"/>
    <property type="project" value="UniProtKB-SubCell"/>
</dbReference>
<feature type="non-terminal residue" evidence="17">
    <location>
        <position position="1"/>
    </location>
</feature>